<gene>
    <name evidence="3" type="primary">LOC136091971</name>
</gene>
<evidence type="ECO:0000313" key="3">
    <source>
        <dbReference type="RefSeq" id="XP_065675762.1"/>
    </source>
</evidence>
<dbReference type="PANTHER" id="PTHR45985">
    <property type="match status" value="1"/>
</dbReference>
<dbReference type="Gene3D" id="3.20.20.370">
    <property type="entry name" value="Glycoside hydrolase/deacetylase"/>
    <property type="match status" value="1"/>
</dbReference>
<name>A0ABM4DMJ6_HYDVU</name>
<sequence>MKTLKFILGVLAGVLIALLYAGMIVLFIQKGELSNKLNEIILGADPASQKVNTQVENPTKKPYVNATACDPLKCILPNCRCSGKDIPGSLPKSNTPQMIIFMMDGGINANNLQIYKDLFDNAKNPNNCPVVTTFYVSGDNTDYNMVKDRAQKGFEIADLSVTRRNPNTWWTNANRQQLEQEILDQRTALNIKSGAVTYGWRNPFLSPVETTYQILYENDFLYDSSLGTGLSDRWWPFTLDYLPSVPCYLGNCPKNQCNNLCL</sequence>
<dbReference type="SUPFAM" id="SSF88713">
    <property type="entry name" value="Glycoside hydrolase/deacetylase"/>
    <property type="match status" value="1"/>
</dbReference>
<organism evidence="2 3">
    <name type="scientific">Hydra vulgaris</name>
    <name type="common">Hydra</name>
    <name type="synonym">Hydra attenuata</name>
    <dbReference type="NCBI Taxonomy" id="6087"/>
    <lineage>
        <taxon>Eukaryota</taxon>
        <taxon>Metazoa</taxon>
        <taxon>Cnidaria</taxon>
        <taxon>Hydrozoa</taxon>
        <taxon>Hydroidolina</taxon>
        <taxon>Anthoathecata</taxon>
        <taxon>Aplanulata</taxon>
        <taxon>Hydridae</taxon>
        <taxon>Hydra</taxon>
    </lineage>
</organism>
<accession>A0ABM4DMJ6</accession>
<proteinExistence type="predicted"/>
<dbReference type="InterPro" id="IPR052740">
    <property type="entry name" value="CE4"/>
</dbReference>
<dbReference type="GeneID" id="136091971"/>
<keyword evidence="1" id="KW-0472">Membrane</keyword>
<dbReference type="InterPro" id="IPR011330">
    <property type="entry name" value="Glyco_hydro/deAcase_b/a-brl"/>
</dbReference>
<keyword evidence="1" id="KW-1133">Transmembrane helix</keyword>
<protein>
    <submittedName>
        <fullName evidence="3">Chitin deacetylase 7-like</fullName>
    </submittedName>
</protein>
<evidence type="ECO:0000256" key="1">
    <source>
        <dbReference type="SAM" id="Phobius"/>
    </source>
</evidence>
<dbReference type="Proteomes" id="UP001652625">
    <property type="component" value="Chromosome 15"/>
</dbReference>
<feature type="transmembrane region" description="Helical" evidence="1">
    <location>
        <begin position="6"/>
        <end position="28"/>
    </location>
</feature>
<keyword evidence="1" id="KW-0812">Transmembrane</keyword>
<evidence type="ECO:0000313" key="2">
    <source>
        <dbReference type="Proteomes" id="UP001652625"/>
    </source>
</evidence>
<dbReference type="RefSeq" id="XP_065675762.1">
    <property type="nucleotide sequence ID" value="XM_065819690.1"/>
</dbReference>
<keyword evidence="2" id="KW-1185">Reference proteome</keyword>
<reference evidence="3" key="1">
    <citation type="submission" date="2025-08" db="UniProtKB">
        <authorList>
            <consortium name="RefSeq"/>
        </authorList>
    </citation>
    <scope>IDENTIFICATION</scope>
</reference>
<dbReference type="PANTHER" id="PTHR45985:SF8">
    <property type="entry name" value="CHITIN DEACETYLASE-LIKE 9, ISOFORM A"/>
    <property type="match status" value="1"/>
</dbReference>